<organism evidence="2 3">
    <name type="scientific">Neoroseomonas lacus</name>
    <dbReference type="NCBI Taxonomy" id="287609"/>
    <lineage>
        <taxon>Bacteria</taxon>
        <taxon>Pseudomonadati</taxon>
        <taxon>Pseudomonadota</taxon>
        <taxon>Alphaproteobacteria</taxon>
        <taxon>Acetobacterales</taxon>
        <taxon>Acetobacteraceae</taxon>
        <taxon>Neoroseomonas</taxon>
    </lineage>
</organism>
<reference evidence="2" key="2">
    <citation type="submission" date="2020-09" db="EMBL/GenBank/DDBJ databases">
        <authorList>
            <person name="Sun Q."/>
            <person name="Zhou Y."/>
        </authorList>
    </citation>
    <scope>NUCLEOTIDE SEQUENCE</scope>
    <source>
        <strain evidence="2">CGMCC 1.3617</strain>
    </source>
</reference>
<keyword evidence="1" id="KW-0812">Transmembrane</keyword>
<name>A0A917KS82_9PROT</name>
<dbReference type="AlphaFoldDB" id="A0A917KS82"/>
<proteinExistence type="predicted"/>
<keyword evidence="1" id="KW-1133">Transmembrane helix</keyword>
<dbReference type="EMBL" id="BMKW01000008">
    <property type="protein sequence ID" value="GGJ25231.1"/>
    <property type="molecule type" value="Genomic_DNA"/>
</dbReference>
<feature type="transmembrane region" description="Helical" evidence="1">
    <location>
        <begin position="46"/>
        <end position="72"/>
    </location>
</feature>
<gene>
    <name evidence="2" type="ORF">GCM10011320_35760</name>
</gene>
<evidence type="ECO:0000256" key="1">
    <source>
        <dbReference type="SAM" id="Phobius"/>
    </source>
</evidence>
<comment type="caution">
    <text evidence="2">The sequence shown here is derived from an EMBL/GenBank/DDBJ whole genome shotgun (WGS) entry which is preliminary data.</text>
</comment>
<dbReference type="Proteomes" id="UP000661507">
    <property type="component" value="Unassembled WGS sequence"/>
</dbReference>
<evidence type="ECO:0000313" key="2">
    <source>
        <dbReference type="EMBL" id="GGJ25231.1"/>
    </source>
</evidence>
<keyword evidence="3" id="KW-1185">Reference proteome</keyword>
<keyword evidence="1" id="KW-0472">Membrane</keyword>
<evidence type="ECO:0000313" key="3">
    <source>
        <dbReference type="Proteomes" id="UP000661507"/>
    </source>
</evidence>
<sequence length="172" mass="18177">MELGKALVGLISKANGWHAAGLTVTVGVLLVMHVSGTWAPTGDALALAYAAATAAGLALGSVFNWIATDGIAAARRWRKRRADTKALLAHLGLIEPAEKAILGAYLRTGLQRHPVAMADPRITALVAHGLLVPQDGTYHRVPDAVWEALKLRAADFPAGSIPPPTGREWMLR</sequence>
<accession>A0A917KS82</accession>
<protein>
    <submittedName>
        <fullName evidence="2">Uncharacterized protein</fullName>
    </submittedName>
</protein>
<reference evidence="2" key="1">
    <citation type="journal article" date="2014" name="Int. J. Syst. Evol. Microbiol.">
        <title>Complete genome sequence of Corynebacterium casei LMG S-19264T (=DSM 44701T), isolated from a smear-ripened cheese.</title>
        <authorList>
            <consortium name="US DOE Joint Genome Institute (JGI-PGF)"/>
            <person name="Walter F."/>
            <person name="Albersmeier A."/>
            <person name="Kalinowski J."/>
            <person name="Ruckert C."/>
        </authorList>
    </citation>
    <scope>NUCLEOTIDE SEQUENCE</scope>
    <source>
        <strain evidence="2">CGMCC 1.3617</strain>
    </source>
</reference>